<dbReference type="InterPro" id="IPR022398">
    <property type="entry name" value="Peptidase_S8_His-AS"/>
</dbReference>
<name>A0AA38VMV1_9PEZI</name>
<organism evidence="9 10">
    <name type="scientific">Coniochaeta hoffmannii</name>
    <dbReference type="NCBI Taxonomy" id="91930"/>
    <lineage>
        <taxon>Eukaryota</taxon>
        <taxon>Fungi</taxon>
        <taxon>Dikarya</taxon>
        <taxon>Ascomycota</taxon>
        <taxon>Pezizomycotina</taxon>
        <taxon>Sordariomycetes</taxon>
        <taxon>Sordariomycetidae</taxon>
        <taxon>Coniochaetales</taxon>
        <taxon>Coniochaetaceae</taxon>
        <taxon>Coniochaeta</taxon>
    </lineage>
</organism>
<keyword evidence="10" id="KW-1185">Reference proteome</keyword>
<sequence>MASRIITLFLALLTLTLTLAAPSPAPSRKRPFMGVPISNPDIAASDIIANRFIVVYNTSSGQEAIDSHQAKWISKIAKSNVGKRGLDGRALSTKVRTIRMGAWNAMSLEADERTMNQIFDADEVSYIEADARVRLTALSTQNQATTGLARLSHSDAGETGYVFDSTAGEGITAFVVDTGIRVTHSEFQGRATFAANFVNDVDTDENGHGSHVAGTIGGRTFGVAKRVNLVAVKVLDGDGAGTNSGVLAGMNFVVSNVTASNLAGKAVLNMSLGGGRSRAINDAINALTTAGVVCVVAAGNENQDAANTSPGSARAAVTVGAIDQRTDAKASFSNFGAAVDVFAPGVAVQSVGIESDADTATLSGTSMASPHVAGLAAYLMALEGLNTVDAVSRRITQLATASPARVKNNVAGTTSLIANNGNL</sequence>
<dbReference type="PANTHER" id="PTHR43806:SF11">
    <property type="entry name" value="CEREVISIN-RELATED"/>
    <property type="match status" value="1"/>
</dbReference>
<evidence type="ECO:0000256" key="7">
    <source>
        <dbReference type="SAM" id="SignalP"/>
    </source>
</evidence>
<feature type="active site" description="Charge relay system" evidence="5">
    <location>
        <position position="177"/>
    </location>
</feature>
<evidence type="ECO:0000256" key="6">
    <source>
        <dbReference type="RuleBase" id="RU003355"/>
    </source>
</evidence>
<dbReference type="Proteomes" id="UP001174691">
    <property type="component" value="Unassembled WGS sequence"/>
</dbReference>
<keyword evidence="3 5" id="KW-0378">Hydrolase</keyword>
<dbReference type="FunFam" id="3.40.50.200:FF:000007">
    <property type="entry name" value="Subtilisin-like serine protease"/>
    <property type="match status" value="1"/>
</dbReference>
<protein>
    <submittedName>
        <fullName evidence="9">Subtilisin-like protein</fullName>
    </submittedName>
</protein>
<reference evidence="9" key="1">
    <citation type="submission" date="2022-07" db="EMBL/GenBank/DDBJ databases">
        <title>Fungi with potential for degradation of polypropylene.</title>
        <authorList>
            <person name="Gostincar C."/>
        </authorList>
    </citation>
    <scope>NUCLEOTIDE SEQUENCE</scope>
    <source>
        <strain evidence="9">EXF-13287</strain>
    </source>
</reference>
<dbReference type="CDD" id="cd04077">
    <property type="entry name" value="Peptidases_S8_PCSK9_ProteinaseK_like"/>
    <property type="match status" value="1"/>
</dbReference>
<dbReference type="SUPFAM" id="SSF52743">
    <property type="entry name" value="Subtilisin-like"/>
    <property type="match status" value="1"/>
</dbReference>
<dbReference type="Gene3D" id="3.40.50.200">
    <property type="entry name" value="Peptidase S8/S53 domain"/>
    <property type="match status" value="1"/>
</dbReference>
<keyword evidence="2 5" id="KW-0645">Protease</keyword>
<dbReference type="InterPro" id="IPR050131">
    <property type="entry name" value="Peptidase_S8_subtilisin-like"/>
</dbReference>
<feature type="active site" description="Charge relay system" evidence="5">
    <location>
        <position position="208"/>
    </location>
</feature>
<feature type="domain" description="Peptidase S8/S53" evidence="8">
    <location>
        <begin position="168"/>
        <end position="400"/>
    </location>
</feature>
<proteinExistence type="inferred from homology"/>
<keyword evidence="4 5" id="KW-0720">Serine protease</keyword>
<dbReference type="AlphaFoldDB" id="A0AA38VMV1"/>
<evidence type="ECO:0000313" key="10">
    <source>
        <dbReference type="Proteomes" id="UP001174691"/>
    </source>
</evidence>
<accession>A0AA38VMV1</accession>
<evidence type="ECO:0000256" key="5">
    <source>
        <dbReference type="PROSITE-ProRule" id="PRU01240"/>
    </source>
</evidence>
<keyword evidence="7" id="KW-0732">Signal</keyword>
<dbReference type="PROSITE" id="PS00138">
    <property type="entry name" value="SUBTILASE_SER"/>
    <property type="match status" value="1"/>
</dbReference>
<comment type="similarity">
    <text evidence="1 5 6">Belongs to the peptidase S8 family.</text>
</comment>
<dbReference type="GO" id="GO:0006508">
    <property type="term" value="P:proteolysis"/>
    <property type="evidence" value="ECO:0007669"/>
    <property type="project" value="UniProtKB-KW"/>
</dbReference>
<gene>
    <name evidence="9" type="ORF">NKR19_g7288</name>
</gene>
<dbReference type="InterPro" id="IPR034193">
    <property type="entry name" value="PCSK9_ProteinaseK-like"/>
</dbReference>
<dbReference type="InterPro" id="IPR015500">
    <property type="entry name" value="Peptidase_S8_subtilisin-rel"/>
</dbReference>
<dbReference type="InterPro" id="IPR023828">
    <property type="entry name" value="Peptidase_S8_Ser-AS"/>
</dbReference>
<dbReference type="InterPro" id="IPR036852">
    <property type="entry name" value="Peptidase_S8/S53_dom_sf"/>
</dbReference>
<feature type="signal peptide" evidence="7">
    <location>
        <begin position="1"/>
        <end position="20"/>
    </location>
</feature>
<dbReference type="PRINTS" id="PR00723">
    <property type="entry name" value="SUBTILISIN"/>
</dbReference>
<dbReference type="PROSITE" id="PS00136">
    <property type="entry name" value="SUBTILASE_ASP"/>
    <property type="match status" value="1"/>
</dbReference>
<dbReference type="InterPro" id="IPR023827">
    <property type="entry name" value="Peptidase_S8_Asp-AS"/>
</dbReference>
<feature type="chain" id="PRO_5041377497" evidence="7">
    <location>
        <begin position="21"/>
        <end position="423"/>
    </location>
</feature>
<dbReference type="PROSITE" id="PS00137">
    <property type="entry name" value="SUBTILASE_HIS"/>
    <property type="match status" value="1"/>
</dbReference>
<evidence type="ECO:0000256" key="4">
    <source>
        <dbReference type="ARBA" id="ARBA00022825"/>
    </source>
</evidence>
<dbReference type="InterPro" id="IPR000209">
    <property type="entry name" value="Peptidase_S8/S53_dom"/>
</dbReference>
<dbReference type="GO" id="GO:0004252">
    <property type="term" value="F:serine-type endopeptidase activity"/>
    <property type="evidence" value="ECO:0007669"/>
    <property type="project" value="UniProtKB-UniRule"/>
</dbReference>
<dbReference type="PANTHER" id="PTHR43806">
    <property type="entry name" value="PEPTIDASE S8"/>
    <property type="match status" value="1"/>
</dbReference>
<feature type="active site" description="Charge relay system" evidence="5">
    <location>
        <position position="366"/>
    </location>
</feature>
<dbReference type="PROSITE" id="PS51892">
    <property type="entry name" value="SUBTILASE"/>
    <property type="match status" value="1"/>
</dbReference>
<dbReference type="SUPFAM" id="SSF54897">
    <property type="entry name" value="Protease propeptides/inhibitors"/>
    <property type="match status" value="1"/>
</dbReference>
<comment type="caution">
    <text evidence="9">The sequence shown here is derived from an EMBL/GenBank/DDBJ whole genome shotgun (WGS) entry which is preliminary data.</text>
</comment>
<evidence type="ECO:0000313" key="9">
    <source>
        <dbReference type="EMBL" id="KAJ9142287.1"/>
    </source>
</evidence>
<evidence type="ECO:0000256" key="2">
    <source>
        <dbReference type="ARBA" id="ARBA00022670"/>
    </source>
</evidence>
<evidence type="ECO:0000259" key="8">
    <source>
        <dbReference type="Pfam" id="PF00082"/>
    </source>
</evidence>
<evidence type="ECO:0000256" key="1">
    <source>
        <dbReference type="ARBA" id="ARBA00011073"/>
    </source>
</evidence>
<dbReference type="EMBL" id="JANBVN010000124">
    <property type="protein sequence ID" value="KAJ9142287.1"/>
    <property type="molecule type" value="Genomic_DNA"/>
</dbReference>
<dbReference type="Pfam" id="PF00082">
    <property type="entry name" value="Peptidase_S8"/>
    <property type="match status" value="1"/>
</dbReference>
<evidence type="ECO:0000256" key="3">
    <source>
        <dbReference type="ARBA" id="ARBA00022801"/>
    </source>
</evidence>